<gene>
    <name evidence="4" type="ORF">DUNSADRAFT_13312</name>
</gene>
<dbReference type="SUPFAM" id="SSF52540">
    <property type="entry name" value="P-loop containing nucleoside triphosphate hydrolases"/>
    <property type="match status" value="1"/>
</dbReference>
<dbReference type="CDD" id="cd00009">
    <property type="entry name" value="AAA"/>
    <property type="match status" value="1"/>
</dbReference>
<evidence type="ECO:0000313" key="5">
    <source>
        <dbReference type="Proteomes" id="UP000815325"/>
    </source>
</evidence>
<feature type="domain" description="ATPase AAA-type core" evidence="3">
    <location>
        <begin position="7"/>
        <end position="65"/>
    </location>
</feature>
<name>A0ABQ7G9P3_DUNSA</name>
<dbReference type="InterPro" id="IPR027417">
    <property type="entry name" value="P-loop_NTPase"/>
</dbReference>
<evidence type="ECO:0000256" key="2">
    <source>
        <dbReference type="ARBA" id="ARBA00022840"/>
    </source>
</evidence>
<dbReference type="Gene3D" id="3.40.50.300">
    <property type="entry name" value="P-loop containing nucleotide triphosphate hydrolases"/>
    <property type="match status" value="1"/>
</dbReference>
<protein>
    <submittedName>
        <fullName evidence="4">P-loop containing nucleoside triphosphate hydrolase protein</fullName>
    </submittedName>
</protein>
<evidence type="ECO:0000259" key="3">
    <source>
        <dbReference type="Pfam" id="PF00004"/>
    </source>
</evidence>
<dbReference type="PANTHER" id="PTHR11638">
    <property type="entry name" value="ATP-DEPENDENT CLP PROTEASE"/>
    <property type="match status" value="1"/>
</dbReference>
<keyword evidence="4" id="KW-0378">Hydrolase</keyword>
<sequence length="119" mass="12992">MSHCSQILELDLGALTAGCMMPGEFEERLKQVLNELAELRGRVVLFIDDIHNLVPAGGAPGATMMDGGSLLKPALSRGELRCIGASTLDKYKKTIEKDPALERRFQQVSLSLNVTFCFP</sequence>
<dbReference type="EMBL" id="MU069958">
    <property type="protein sequence ID" value="KAF5831311.1"/>
    <property type="molecule type" value="Genomic_DNA"/>
</dbReference>
<accession>A0ABQ7G9P3</accession>
<reference evidence="4" key="1">
    <citation type="submission" date="2017-08" db="EMBL/GenBank/DDBJ databases">
        <authorList>
            <person name="Polle J.E."/>
            <person name="Barry K."/>
            <person name="Cushman J."/>
            <person name="Schmutz J."/>
            <person name="Tran D."/>
            <person name="Hathwaick L.T."/>
            <person name="Yim W.C."/>
            <person name="Jenkins J."/>
            <person name="Mckie-Krisberg Z.M."/>
            <person name="Prochnik S."/>
            <person name="Lindquist E."/>
            <person name="Dockter R.B."/>
            <person name="Adam C."/>
            <person name="Molina H."/>
            <person name="Bunkerborg J."/>
            <person name="Jin E."/>
            <person name="Buchheim M."/>
            <person name="Magnuson J."/>
        </authorList>
    </citation>
    <scope>NUCLEOTIDE SEQUENCE</scope>
    <source>
        <strain evidence="4">CCAP 19/18</strain>
    </source>
</reference>
<dbReference type="PANTHER" id="PTHR11638:SF18">
    <property type="entry name" value="HEAT SHOCK PROTEIN 104"/>
    <property type="match status" value="1"/>
</dbReference>
<dbReference type="GO" id="GO:0016787">
    <property type="term" value="F:hydrolase activity"/>
    <property type="evidence" value="ECO:0007669"/>
    <property type="project" value="UniProtKB-KW"/>
</dbReference>
<organism evidence="4 5">
    <name type="scientific">Dunaliella salina</name>
    <name type="common">Green alga</name>
    <name type="synonym">Protococcus salinus</name>
    <dbReference type="NCBI Taxonomy" id="3046"/>
    <lineage>
        <taxon>Eukaryota</taxon>
        <taxon>Viridiplantae</taxon>
        <taxon>Chlorophyta</taxon>
        <taxon>core chlorophytes</taxon>
        <taxon>Chlorophyceae</taxon>
        <taxon>CS clade</taxon>
        <taxon>Chlamydomonadales</taxon>
        <taxon>Dunaliellaceae</taxon>
        <taxon>Dunaliella</taxon>
    </lineage>
</organism>
<keyword evidence="5" id="KW-1185">Reference proteome</keyword>
<dbReference type="Pfam" id="PF00004">
    <property type="entry name" value="AAA"/>
    <property type="match status" value="1"/>
</dbReference>
<dbReference type="Proteomes" id="UP000815325">
    <property type="component" value="Unassembled WGS sequence"/>
</dbReference>
<evidence type="ECO:0000256" key="1">
    <source>
        <dbReference type="ARBA" id="ARBA00022741"/>
    </source>
</evidence>
<dbReference type="InterPro" id="IPR050130">
    <property type="entry name" value="ClpA_ClpB"/>
</dbReference>
<dbReference type="InterPro" id="IPR003959">
    <property type="entry name" value="ATPase_AAA_core"/>
</dbReference>
<keyword evidence="2" id="KW-0067">ATP-binding</keyword>
<proteinExistence type="predicted"/>
<evidence type="ECO:0000313" key="4">
    <source>
        <dbReference type="EMBL" id="KAF5831311.1"/>
    </source>
</evidence>
<comment type="caution">
    <text evidence="4">The sequence shown here is derived from an EMBL/GenBank/DDBJ whole genome shotgun (WGS) entry which is preliminary data.</text>
</comment>
<keyword evidence="1" id="KW-0547">Nucleotide-binding</keyword>